<feature type="domain" description="Inosine/uridine-preferring nucleoside hydrolase" evidence="3">
    <location>
        <begin position="15"/>
        <end position="318"/>
    </location>
</feature>
<dbReference type="RefSeq" id="WP_139106183.1">
    <property type="nucleotide sequence ID" value="NZ_VDFR01000070.1"/>
</dbReference>
<dbReference type="Pfam" id="PF01156">
    <property type="entry name" value="IU_nuc_hydro"/>
    <property type="match status" value="1"/>
</dbReference>
<dbReference type="PANTHER" id="PTHR12304">
    <property type="entry name" value="INOSINE-URIDINE PREFERRING NUCLEOSIDE HYDROLASE"/>
    <property type="match status" value="1"/>
</dbReference>
<keyword evidence="1 5" id="KW-0378">Hydrolase</keyword>
<name>A0A5C4MNF3_9ACTN</name>
<evidence type="ECO:0000313" key="5">
    <source>
        <dbReference type="EMBL" id="TNC45012.1"/>
    </source>
</evidence>
<dbReference type="AlphaFoldDB" id="A0A5C4MNF3"/>
<dbReference type="PANTHER" id="PTHR12304:SF4">
    <property type="entry name" value="URIDINE NUCLEOSIDASE"/>
    <property type="match status" value="1"/>
</dbReference>
<protein>
    <submittedName>
        <fullName evidence="5">Nucleoside hydrolase</fullName>
    </submittedName>
</protein>
<comment type="caution">
    <text evidence="5">The sequence shown here is derived from an EMBL/GenBank/DDBJ whole genome shotgun (WGS) entry which is preliminary data.</text>
</comment>
<dbReference type="GO" id="GO:0006152">
    <property type="term" value="P:purine nucleoside catabolic process"/>
    <property type="evidence" value="ECO:0007669"/>
    <property type="project" value="TreeGrafter"/>
</dbReference>
<evidence type="ECO:0000259" key="3">
    <source>
        <dbReference type="Pfam" id="PF01156"/>
    </source>
</evidence>
<keyword evidence="2" id="KW-0326">Glycosidase</keyword>
<dbReference type="CDD" id="cd02651">
    <property type="entry name" value="nuc_hydro_IU_UC_XIUA"/>
    <property type="match status" value="1"/>
</dbReference>
<dbReference type="EMBL" id="VDFR01000225">
    <property type="protein sequence ID" value="TNC30020.1"/>
    <property type="molecule type" value="Genomic_DNA"/>
</dbReference>
<dbReference type="OrthoDB" id="9797882at2"/>
<dbReference type="GO" id="GO:0008477">
    <property type="term" value="F:purine nucleosidase activity"/>
    <property type="evidence" value="ECO:0007669"/>
    <property type="project" value="TreeGrafter"/>
</dbReference>
<evidence type="ECO:0000256" key="1">
    <source>
        <dbReference type="ARBA" id="ARBA00022801"/>
    </source>
</evidence>
<evidence type="ECO:0000313" key="6">
    <source>
        <dbReference type="Proteomes" id="UP000306740"/>
    </source>
</evidence>
<dbReference type="Gene3D" id="3.90.245.10">
    <property type="entry name" value="Ribonucleoside hydrolase-like"/>
    <property type="match status" value="1"/>
</dbReference>
<dbReference type="InterPro" id="IPR023186">
    <property type="entry name" value="IUNH"/>
</dbReference>
<dbReference type="SUPFAM" id="SSF53590">
    <property type="entry name" value="Nucleoside hydrolase"/>
    <property type="match status" value="1"/>
</dbReference>
<evidence type="ECO:0000313" key="4">
    <source>
        <dbReference type="EMBL" id="TNC30020.1"/>
    </source>
</evidence>
<evidence type="ECO:0000256" key="2">
    <source>
        <dbReference type="ARBA" id="ARBA00023295"/>
    </source>
</evidence>
<dbReference type="EMBL" id="VDFR01000070">
    <property type="protein sequence ID" value="TNC45012.1"/>
    <property type="molecule type" value="Genomic_DNA"/>
</dbReference>
<sequence>MTPSLEPSTTAPTPVVLDVDTGVDDALALMFAVRSPHLDVRAISCVAGNADVDQVVSNTFAVLDALEAPDIPVGRGAERPLVESSRDARHIHGADGMGDQKLPTSDRLPADGGALDVMRRAILDSPEPVTLVPLAPMTNIALLLRAYPEVRENLAGIVAMGGAAEGGNATAVAEFNVWHDPEAAAIVLGAGVPVTMYGLDVFSRVVIEAETYEVLRDDPDPAVALAGRLLAHSHDIIRSDPRVGHGGLIGDAGAACVVAQPDLVTVRRWPVHVELAPGRCRGQTVVDRRYILGEDAVHGVEPLGHLVDVAVEIDAERARDLFLTTINAGPRSAHVDDSVRTVQR</sequence>
<organism evidence="5 6">
    <name type="scientific">Mumia zhuanghuii</name>
    <dbReference type="NCBI Taxonomy" id="2585211"/>
    <lineage>
        <taxon>Bacteria</taxon>
        <taxon>Bacillati</taxon>
        <taxon>Actinomycetota</taxon>
        <taxon>Actinomycetes</taxon>
        <taxon>Propionibacteriales</taxon>
        <taxon>Nocardioidaceae</taxon>
        <taxon>Mumia</taxon>
    </lineage>
</organism>
<proteinExistence type="predicted"/>
<reference evidence="5 6" key="1">
    <citation type="submission" date="2019-05" db="EMBL/GenBank/DDBJ databases">
        <title>Mumia sp. nov., isolated from the intestinal contents of plateau pika (Ochotona curzoniae) in the Qinghai-Tibet plateau of China.</title>
        <authorList>
            <person name="Tian Z."/>
        </authorList>
    </citation>
    <scope>NUCLEOTIDE SEQUENCE [LARGE SCALE GENOMIC DNA]</scope>
    <source>
        <strain evidence="6">527</strain>
        <strain evidence="5">Z527</strain>
    </source>
</reference>
<dbReference type="Proteomes" id="UP000306740">
    <property type="component" value="Unassembled WGS sequence"/>
</dbReference>
<gene>
    <name evidence="5" type="ORF">FHE65_15585</name>
    <name evidence="4" type="ORF">FHE65_33155</name>
</gene>
<dbReference type="GO" id="GO:0005829">
    <property type="term" value="C:cytosol"/>
    <property type="evidence" value="ECO:0007669"/>
    <property type="project" value="TreeGrafter"/>
</dbReference>
<dbReference type="InterPro" id="IPR001910">
    <property type="entry name" value="Inosine/uridine_hydrolase_dom"/>
</dbReference>
<accession>A0A5C4MNF3</accession>
<dbReference type="InterPro" id="IPR036452">
    <property type="entry name" value="Ribo_hydro-like"/>
</dbReference>